<reference evidence="2" key="1">
    <citation type="submission" date="2020-04" db="EMBL/GenBank/DDBJ databases">
        <authorList>
            <person name="Alioto T."/>
            <person name="Alioto T."/>
            <person name="Gomez Garrido J."/>
        </authorList>
    </citation>
    <scope>NUCLEOTIDE SEQUENCE</scope>
    <source>
        <strain evidence="2">A484AB</strain>
    </source>
</reference>
<organism evidence="2 3">
    <name type="scientific">Paramuricea clavata</name>
    <name type="common">Red gorgonian</name>
    <name type="synonym">Violescent sea-whip</name>
    <dbReference type="NCBI Taxonomy" id="317549"/>
    <lineage>
        <taxon>Eukaryota</taxon>
        <taxon>Metazoa</taxon>
        <taxon>Cnidaria</taxon>
        <taxon>Anthozoa</taxon>
        <taxon>Octocorallia</taxon>
        <taxon>Malacalcyonacea</taxon>
        <taxon>Plexauridae</taxon>
        <taxon>Paramuricea</taxon>
    </lineage>
</organism>
<feature type="domain" description="Endonuclease/exonuclease/phosphatase" evidence="1">
    <location>
        <begin position="277"/>
        <end position="424"/>
    </location>
</feature>
<accession>A0A6S7FW96</accession>
<evidence type="ECO:0000259" key="1">
    <source>
        <dbReference type="Pfam" id="PF03372"/>
    </source>
</evidence>
<dbReference type="GO" id="GO:0003964">
    <property type="term" value="F:RNA-directed DNA polymerase activity"/>
    <property type="evidence" value="ECO:0007669"/>
    <property type="project" value="UniProtKB-KW"/>
</dbReference>
<keyword evidence="3" id="KW-1185">Reference proteome</keyword>
<dbReference type="AlphaFoldDB" id="A0A6S7FW96"/>
<dbReference type="PANTHER" id="PTHR33776:SF4">
    <property type="entry name" value="ENDONUCLEASE_EXONUCLEASE_PHOSPHATASE DOMAIN-CONTAINING PROTEIN"/>
    <property type="match status" value="1"/>
</dbReference>
<dbReference type="Gene3D" id="3.60.10.10">
    <property type="entry name" value="Endonuclease/exonuclease/phosphatase"/>
    <property type="match status" value="1"/>
</dbReference>
<name>A0A6S7FW96_PARCT</name>
<protein>
    <submittedName>
        <fullName evidence="2">RNA-directed DNA polymerase from transposon BS</fullName>
    </submittedName>
</protein>
<keyword evidence="2" id="KW-0695">RNA-directed DNA polymerase</keyword>
<dbReference type="PANTHER" id="PTHR33776">
    <property type="entry name" value="ENDO/EXONUCLEASE/PHOSPHATASE DOMAIN-CONTAINING PROTEIN"/>
    <property type="match status" value="1"/>
</dbReference>
<evidence type="ECO:0000313" key="3">
    <source>
        <dbReference type="Proteomes" id="UP001152795"/>
    </source>
</evidence>
<dbReference type="OrthoDB" id="5953030at2759"/>
<keyword evidence="2" id="KW-0808">Transferase</keyword>
<dbReference type="EMBL" id="CACRXK020000665">
    <property type="protein sequence ID" value="CAB3983858.1"/>
    <property type="molecule type" value="Genomic_DNA"/>
</dbReference>
<dbReference type="InterPro" id="IPR005135">
    <property type="entry name" value="Endo/exonuclease/phosphatase"/>
</dbReference>
<dbReference type="SUPFAM" id="SSF56219">
    <property type="entry name" value="DNase I-like"/>
    <property type="match status" value="1"/>
</dbReference>
<gene>
    <name evidence="2" type="ORF">PACLA_8A074949</name>
</gene>
<dbReference type="Proteomes" id="UP001152795">
    <property type="component" value="Unassembled WGS sequence"/>
</dbReference>
<proteinExistence type="predicted"/>
<evidence type="ECO:0000313" key="2">
    <source>
        <dbReference type="EMBL" id="CAB3983858.1"/>
    </source>
</evidence>
<dbReference type="Pfam" id="PF03372">
    <property type="entry name" value="Exo_endo_phos"/>
    <property type="match status" value="1"/>
</dbReference>
<sequence>MKKSIHLTSVIPAIPEGETDQTYAMQKKRISDQWKKNKKDRSLLRNLMISTYPMRRREIITMNLRVWQVLEAFPPLGSSTGSEIRAELGRILQEPDINKDIKERFNGGWRERILSHMRKSSHRCLQEIMEMAEGVEFLDENEVQNRCIMAGLPFLLFDTKKQSEDEDKVLDDLINLTKSPRLLSTGNLTDIDELCLAAQGASGVEKALFLFLEHIFIGQCSANLPLKVENLVSDLMCGDVSPNPGLVTEYTTNNSAEREVMYPKFSFESKGLRLGHLNVRSLPRHLDEIKALVCLNNMDIFAMSETWLNSTWNDCELSVDNYTIYRLDRTGSSTLRSSTKGGGVAAYVKNSLLSRRVNYSDSGINFEHLCLEIKQHQSGPKFLFISIYQPPDSDAEFYNVLGKLLDIASSKYNEIIVVGDFNVDLLTSGHPARKLSNVFGDNGMHQIVNNPTRVTQHLH</sequence>
<dbReference type="InterPro" id="IPR036691">
    <property type="entry name" value="Endo/exonu/phosph_ase_sf"/>
</dbReference>
<keyword evidence="2" id="KW-0548">Nucleotidyltransferase</keyword>
<comment type="caution">
    <text evidence="2">The sequence shown here is derived from an EMBL/GenBank/DDBJ whole genome shotgun (WGS) entry which is preliminary data.</text>
</comment>